<organism evidence="2 3">
    <name type="scientific">Deinococcus psychrotolerans</name>
    <dbReference type="NCBI Taxonomy" id="2489213"/>
    <lineage>
        <taxon>Bacteria</taxon>
        <taxon>Thermotogati</taxon>
        <taxon>Deinococcota</taxon>
        <taxon>Deinococci</taxon>
        <taxon>Deinococcales</taxon>
        <taxon>Deinococcaceae</taxon>
        <taxon>Deinococcus</taxon>
    </lineage>
</organism>
<geneLocation type="plasmid" evidence="2 3">
    <name>unnamed3</name>
</geneLocation>
<dbReference type="EMBL" id="CP034187">
    <property type="protein sequence ID" value="AZI45217.1"/>
    <property type="molecule type" value="Genomic_DNA"/>
</dbReference>
<keyword evidence="2" id="KW-0614">Plasmid</keyword>
<sequence>MLDPPRTNTEPIRVNELDLTRAGIISVQKVMPSESASWQTEYVIGDVQHQVQGHAVYGRPYGSDADVLLAIQTLFFMAGCPEDNSISFTPSAVLKLMINAPSGREYTRIREALLRLSGVKWKLTRTRWDAKKNKLIGKTNVSGLLSSLELVDDVSGSDKAFGERTLNEQAVIQLTFTPDFAATIRDGLFQILDGELLSRLGQPSARSLYRVLQAHRIQTDDTLSHELSVSANDWLRACGMESDRFDNAKRTLDAAQTRLLDEGYLKNASFTGRGKAGTFQYTFASAPEPKLVDLLLARGVTRPVAETLSADHPDRVQPAIRSVDERLTSGWKPRSLPASLVDAVRNPAKWGYAVAPEKVRKGPAKTRPDSDPLPEPPDPREVILSSLKLKLKRAPSPMAQEALADLSPAGLGLLRSALMKPTPEYLALAEQVLGSPL</sequence>
<evidence type="ECO:0000313" key="3">
    <source>
        <dbReference type="Proteomes" id="UP000276417"/>
    </source>
</evidence>
<dbReference type="Proteomes" id="UP000276417">
    <property type="component" value="Plasmid unnamed3"/>
</dbReference>
<dbReference type="RefSeq" id="WP_124875608.1">
    <property type="nucleotide sequence ID" value="NZ_CP034187.1"/>
</dbReference>
<dbReference type="AlphaFoldDB" id="A0A3G8YLR8"/>
<proteinExistence type="predicted"/>
<dbReference type="OrthoDB" id="58040at2"/>
<feature type="region of interest" description="Disordered" evidence="1">
    <location>
        <begin position="356"/>
        <end position="379"/>
    </location>
</feature>
<protein>
    <submittedName>
        <fullName evidence="2">Plasmid replication initiator protein</fullName>
    </submittedName>
</protein>
<dbReference type="InterPro" id="IPR018777">
    <property type="entry name" value="Replication_initiator_prot_A"/>
</dbReference>
<reference evidence="2 3" key="1">
    <citation type="submission" date="2018-11" db="EMBL/GenBank/DDBJ databases">
        <title>Deinococcus shelandsis sp. nov., isolated from South Shetland Islands soil of Antarctica.</title>
        <authorList>
            <person name="Tian J."/>
        </authorList>
    </citation>
    <scope>NUCLEOTIDE SEQUENCE [LARGE SCALE GENOMIC DNA]</scope>
    <source>
        <strain evidence="2 3">S14-83T</strain>
        <plasmid evidence="2 3">unnamed3</plasmid>
    </source>
</reference>
<dbReference type="Pfam" id="PF10134">
    <property type="entry name" value="RPA"/>
    <property type="match status" value="1"/>
</dbReference>
<evidence type="ECO:0000313" key="2">
    <source>
        <dbReference type="EMBL" id="AZI45217.1"/>
    </source>
</evidence>
<accession>A0A3G8YLR8</accession>
<evidence type="ECO:0000256" key="1">
    <source>
        <dbReference type="SAM" id="MobiDB-lite"/>
    </source>
</evidence>
<name>A0A3G8YLR8_9DEIO</name>
<keyword evidence="3" id="KW-1185">Reference proteome</keyword>
<dbReference type="KEGG" id="dph:EHF33_20115"/>
<gene>
    <name evidence="2" type="ORF">EHF33_20115</name>
</gene>